<dbReference type="InterPro" id="IPR051943">
    <property type="entry name" value="TRAFAC_Dynamin-like_GTPase"/>
</dbReference>
<accession>A0ABX2ETI6</accession>
<dbReference type="SUPFAM" id="SSF52540">
    <property type="entry name" value="P-loop containing nucleoside triphosphate hydrolases"/>
    <property type="match status" value="1"/>
</dbReference>
<evidence type="ECO:0000256" key="2">
    <source>
        <dbReference type="SAM" id="MobiDB-lite"/>
    </source>
</evidence>
<keyword evidence="5" id="KW-1185">Reference proteome</keyword>
<proteinExistence type="predicted"/>
<gene>
    <name evidence="4" type="ORF">HLB44_33670</name>
</gene>
<comment type="caution">
    <text evidence="4">The sequence shown here is derived from an EMBL/GenBank/DDBJ whole genome shotgun (WGS) entry which is preliminary data.</text>
</comment>
<dbReference type="Proteomes" id="UP000737171">
    <property type="component" value="Unassembled WGS sequence"/>
</dbReference>
<dbReference type="InterPro" id="IPR027417">
    <property type="entry name" value="P-loop_NTPase"/>
</dbReference>
<feature type="coiled-coil region" evidence="1">
    <location>
        <begin position="358"/>
        <end position="385"/>
    </location>
</feature>
<protein>
    <submittedName>
        <fullName evidence="4">Dynamin family protein</fullName>
    </submittedName>
</protein>
<evidence type="ECO:0000313" key="4">
    <source>
        <dbReference type="EMBL" id="NRF71946.1"/>
    </source>
</evidence>
<keyword evidence="1" id="KW-0175">Coiled coil</keyword>
<name>A0ABX2ETI6_9BURK</name>
<dbReference type="EMBL" id="JABRWJ010000015">
    <property type="protein sequence ID" value="NRF71946.1"/>
    <property type="molecule type" value="Genomic_DNA"/>
</dbReference>
<evidence type="ECO:0000256" key="1">
    <source>
        <dbReference type="SAM" id="Coils"/>
    </source>
</evidence>
<sequence length="664" mass="73619">MSSTLSRELDSLAEWRRSLDRRIDQFAALLTDHDLLDAEASGLATTLRQRLASDRLVLAFVAEFSRGKSELINALFFADNGRRVLPATPGRTTMCPVELAWDPQDSPGLSLLPIGTRRGGQPVSALRSRPELWEQHALPTGDPAALAKVLEEVTRTQRVPIDDARGLGLWDDESPDDNPPRDENDQVEVPAWRHALINYPHPLLKRGLVVVDTPGLNAIGAEPELTLGLLPSAHAIVFLLAADTGVTRSDLSIWRDHLGDRSLERFVVLNKIDALNDPLLDAGQIQAQVRHQCQTVAETLGMPPQRIFPMSAREALLSRLGDPDIGDGGLPALEQALSNELLPQRSGVIGRLVEDGVLVLQQRALKRLTDRRRQVTEQLLDLRGLRGKSSTKLQMISRRFEADATAFEQCMPRLAALRAVQSRQLRDVLKLVSSERVRTETLRMQTDSESSFFKLGAGKAFAQLGERLRGMLDAAEVGVEEMDQMLAASHRQLNADFGFALAATPKPSVDSARRELQRIEASYSRYFGITKLWRLSEPGFLAQFQQVLLSRLRVVFESAAVEIELWGKAATSQLESQLRERRRSLHHRREAYTRIQAAEGELEHRIAEVEAQDQRLQQAAERVEAAVDALRILAVSPPRADATPEPAPRLSLVHSTSLVSRGAA</sequence>
<dbReference type="InterPro" id="IPR045063">
    <property type="entry name" value="Dynamin_N"/>
</dbReference>
<dbReference type="PANTHER" id="PTHR43681">
    <property type="entry name" value="TRANSMEMBRANE GTPASE FZO"/>
    <property type="match status" value="1"/>
</dbReference>
<feature type="region of interest" description="Disordered" evidence="2">
    <location>
        <begin position="164"/>
        <end position="185"/>
    </location>
</feature>
<organism evidence="4 5">
    <name type="scientific">Pseudaquabacterium terrae</name>
    <dbReference type="NCBI Taxonomy" id="2732868"/>
    <lineage>
        <taxon>Bacteria</taxon>
        <taxon>Pseudomonadati</taxon>
        <taxon>Pseudomonadota</taxon>
        <taxon>Betaproteobacteria</taxon>
        <taxon>Burkholderiales</taxon>
        <taxon>Sphaerotilaceae</taxon>
        <taxon>Pseudaquabacterium</taxon>
    </lineage>
</organism>
<feature type="domain" description="Dynamin N-terminal" evidence="3">
    <location>
        <begin position="59"/>
        <end position="272"/>
    </location>
</feature>
<reference evidence="4 5" key="1">
    <citation type="submission" date="2020-05" db="EMBL/GenBank/DDBJ databases">
        <title>Aquincola sp. isolate from soil.</title>
        <authorList>
            <person name="Han J."/>
            <person name="Kim D.-U."/>
        </authorList>
    </citation>
    <scope>NUCLEOTIDE SEQUENCE [LARGE SCALE GENOMIC DNA]</scope>
    <source>
        <strain evidence="4 5">S2</strain>
    </source>
</reference>
<dbReference type="PANTHER" id="PTHR43681:SF1">
    <property type="entry name" value="SARCALUMENIN"/>
    <property type="match status" value="1"/>
</dbReference>
<dbReference type="Gene3D" id="3.40.50.300">
    <property type="entry name" value="P-loop containing nucleotide triphosphate hydrolases"/>
    <property type="match status" value="1"/>
</dbReference>
<feature type="coiled-coil region" evidence="1">
    <location>
        <begin position="599"/>
        <end position="629"/>
    </location>
</feature>
<dbReference type="RefSeq" id="WP_173134205.1">
    <property type="nucleotide sequence ID" value="NZ_JABRWJ010000015.1"/>
</dbReference>
<evidence type="ECO:0000259" key="3">
    <source>
        <dbReference type="Pfam" id="PF00350"/>
    </source>
</evidence>
<evidence type="ECO:0000313" key="5">
    <source>
        <dbReference type="Proteomes" id="UP000737171"/>
    </source>
</evidence>
<dbReference type="Pfam" id="PF00350">
    <property type="entry name" value="Dynamin_N"/>
    <property type="match status" value="1"/>
</dbReference>